<gene>
    <name evidence="1" type="ORF">NT05LM_1625</name>
</gene>
<dbReference type="Proteomes" id="UP000003412">
    <property type="component" value="Chromosome"/>
</dbReference>
<accession>A0ABP2JY49</accession>
<keyword evidence="2" id="KW-1185">Reference proteome</keyword>
<name>A0ABP2JY49_9LIST</name>
<reference evidence="1 2" key="1">
    <citation type="journal article" date="2010" name="Microbiol. Resour. Announc.">
        <title>Comparative genomics of the bacterial genus Listeria: Genome evolution is characterized by limited gene acquisition and limited gene loss.</title>
        <authorList>
            <person name="den Bakker H.C."/>
            <person name="Cummings C.A."/>
            <person name="Ferreira V."/>
            <person name="Vatta P."/>
            <person name="Orsi R.H."/>
            <person name="Degoricija L."/>
            <person name="Barker M."/>
            <person name="Petrauskene O."/>
            <person name="Furtado M.R."/>
            <person name="Wiedmann M."/>
        </authorList>
    </citation>
    <scope>NUCLEOTIDE SEQUENCE [LARGE SCALE GENOMIC DNA]</scope>
    <source>
        <strain evidence="1 2">FSL S4-120</strain>
    </source>
</reference>
<sequence>MAQTADIYKNINTPVKTLDNTIAINIKITTTRTTFLLVIAEENSSHKAFQIYPSY</sequence>
<organism evidence="1 2">
    <name type="scientific">Listeria marthii FSL S4-120</name>
    <dbReference type="NCBI Taxonomy" id="702457"/>
    <lineage>
        <taxon>Bacteria</taxon>
        <taxon>Bacillati</taxon>
        <taxon>Bacillota</taxon>
        <taxon>Bacilli</taxon>
        <taxon>Bacillales</taxon>
        <taxon>Listeriaceae</taxon>
        <taxon>Listeria</taxon>
    </lineage>
</organism>
<evidence type="ECO:0000313" key="2">
    <source>
        <dbReference type="Proteomes" id="UP000003412"/>
    </source>
</evidence>
<evidence type="ECO:0000313" key="1">
    <source>
        <dbReference type="EMBL" id="EFR87808.1"/>
    </source>
</evidence>
<dbReference type="EMBL" id="ADXF01000617">
    <property type="protein sequence ID" value="EFR87808.1"/>
    <property type="molecule type" value="Genomic_DNA"/>
</dbReference>
<proteinExistence type="predicted"/>
<protein>
    <submittedName>
        <fullName evidence="1">Uncharacterized protein</fullName>
    </submittedName>
</protein>
<comment type="caution">
    <text evidence="1">The sequence shown here is derived from an EMBL/GenBank/DDBJ whole genome shotgun (WGS) entry which is preliminary data.</text>
</comment>